<evidence type="ECO:0000313" key="3">
    <source>
        <dbReference type="Proteomes" id="UP000032417"/>
    </source>
</evidence>
<dbReference type="STRING" id="1562970.ING2E5B_0276"/>
<dbReference type="Pfam" id="PF19841">
    <property type="entry name" value="GldN"/>
    <property type="match status" value="1"/>
</dbReference>
<evidence type="ECO:0000313" key="2">
    <source>
        <dbReference type="EMBL" id="CEA15045.1"/>
    </source>
</evidence>
<dbReference type="HOGENOM" id="CLU_056167_0_0_10"/>
<dbReference type="AlphaFoldDB" id="A0A098BWL1"/>
<dbReference type="Proteomes" id="UP000032417">
    <property type="component" value="Chromosome 1"/>
</dbReference>
<organism evidence="2 3">
    <name type="scientific">Fermentimonas caenicola</name>
    <dbReference type="NCBI Taxonomy" id="1562970"/>
    <lineage>
        <taxon>Bacteria</taxon>
        <taxon>Pseudomonadati</taxon>
        <taxon>Bacteroidota</taxon>
        <taxon>Bacteroidia</taxon>
        <taxon>Bacteroidales</taxon>
        <taxon>Dysgonomonadaceae</taxon>
        <taxon>Fermentimonas</taxon>
    </lineage>
</organism>
<dbReference type="EMBL" id="LN515532">
    <property type="protein sequence ID" value="CEA15045.1"/>
    <property type="molecule type" value="Genomic_DNA"/>
</dbReference>
<gene>
    <name evidence="2" type="ORF">ING2E5B_0276</name>
</gene>
<dbReference type="KEGG" id="pbt:ING2E5B_0276"/>
<accession>A0A098BWL1</accession>
<evidence type="ECO:0000256" key="1">
    <source>
        <dbReference type="SAM" id="MobiDB-lite"/>
    </source>
</evidence>
<proteinExistence type="predicted"/>
<reference evidence="2 3" key="1">
    <citation type="submission" date="2014-08" db="EMBL/GenBank/DDBJ databases">
        <authorList>
            <person name="Wibberg D."/>
        </authorList>
    </citation>
    <scope>NUCLEOTIDE SEQUENCE [LARGE SCALE GENOMIC DNA]</scope>
    <source>
        <strain evidence="3">ING2-E5B</strain>
    </source>
</reference>
<protein>
    <submittedName>
        <fullName evidence="2">Putative secreted protein</fullName>
    </submittedName>
</protein>
<dbReference type="NCBIfam" id="TIGR03523">
    <property type="entry name" value="GldN"/>
    <property type="match status" value="1"/>
</dbReference>
<dbReference type="OrthoDB" id="1141916at2"/>
<sequence>MTTLHAMKTKIFVILLLAATAQITYPQETARERIEQRRQAEAARSSSTSQYNISHSEDELTYILENSRWSRIIYRYLDLSKPENSPLLLFTKIFTLLQNNEIKAYEYLDGQELFTEDYLINFTEFTERFGIQSTDIPLDEVQGYYLKEVYYFDTPTSSLRVTPLAICPIIQRFNNIEGTTRYPLFWIPYSEIAPHAKQMPVMLSPLNNSIRGTIDDFFRARRYNGEIYKTGNPGSRTLSQQTTTPEELKAEQERIEQELIDFEKRLRQQEVSQSRPTTPRSVGNTRKSNIVGTSQQTMRTRRY</sequence>
<feature type="region of interest" description="Disordered" evidence="1">
    <location>
        <begin position="265"/>
        <end position="303"/>
    </location>
</feature>
<dbReference type="InterPro" id="IPR019847">
    <property type="entry name" value="Gliding_motility_assoc_GldN"/>
</dbReference>
<name>A0A098BWL1_9BACT</name>
<keyword evidence="3" id="KW-1185">Reference proteome</keyword>
<feature type="compositionally biased region" description="Polar residues" evidence="1">
    <location>
        <begin position="269"/>
        <end position="303"/>
    </location>
</feature>